<dbReference type="SUPFAM" id="SSF51045">
    <property type="entry name" value="WW domain"/>
    <property type="match status" value="1"/>
</dbReference>
<evidence type="ECO:0000259" key="3">
    <source>
        <dbReference type="PROSITE" id="PS50020"/>
    </source>
</evidence>
<accession>A0A9W6ZG81</accession>
<dbReference type="Proteomes" id="UP001165085">
    <property type="component" value="Unassembled WGS sequence"/>
</dbReference>
<organism evidence="4 5">
    <name type="scientific">Triparma strigata</name>
    <dbReference type="NCBI Taxonomy" id="1606541"/>
    <lineage>
        <taxon>Eukaryota</taxon>
        <taxon>Sar</taxon>
        <taxon>Stramenopiles</taxon>
        <taxon>Ochrophyta</taxon>
        <taxon>Bolidophyceae</taxon>
        <taxon>Parmales</taxon>
        <taxon>Triparmaceae</taxon>
        <taxon>Triparma</taxon>
    </lineage>
</organism>
<evidence type="ECO:0000313" key="4">
    <source>
        <dbReference type="EMBL" id="GMH53802.1"/>
    </source>
</evidence>
<dbReference type="Gene3D" id="2.20.70.10">
    <property type="match status" value="1"/>
</dbReference>
<feature type="region of interest" description="Disordered" evidence="1">
    <location>
        <begin position="117"/>
        <end position="138"/>
    </location>
</feature>
<keyword evidence="5" id="KW-1185">Reference proteome</keyword>
<dbReference type="OrthoDB" id="10630174at2759"/>
<keyword evidence="2" id="KW-0812">Transmembrane</keyword>
<dbReference type="InterPro" id="IPR036020">
    <property type="entry name" value="WW_dom_sf"/>
</dbReference>
<name>A0A9W6ZG81_9STRA</name>
<dbReference type="InterPro" id="IPR001202">
    <property type="entry name" value="WW_dom"/>
</dbReference>
<keyword evidence="2" id="KW-1133">Transmembrane helix</keyword>
<feature type="transmembrane region" description="Helical" evidence="2">
    <location>
        <begin position="78"/>
        <end position="100"/>
    </location>
</feature>
<dbReference type="AlphaFoldDB" id="A0A9W6ZG81"/>
<evidence type="ECO:0000313" key="5">
    <source>
        <dbReference type="Proteomes" id="UP001165085"/>
    </source>
</evidence>
<dbReference type="EMBL" id="BRXY01000022">
    <property type="protein sequence ID" value="GMH53802.1"/>
    <property type="molecule type" value="Genomic_DNA"/>
</dbReference>
<gene>
    <name evidence="4" type="ORF">TrST_g8086</name>
</gene>
<dbReference type="CDD" id="cd00201">
    <property type="entry name" value="WW"/>
    <property type="match status" value="1"/>
</dbReference>
<feature type="compositionally biased region" description="Basic residues" evidence="1">
    <location>
        <begin position="117"/>
        <end position="128"/>
    </location>
</feature>
<feature type="transmembrane region" description="Helical" evidence="2">
    <location>
        <begin position="12"/>
        <end position="33"/>
    </location>
</feature>
<evidence type="ECO:0000256" key="1">
    <source>
        <dbReference type="SAM" id="MobiDB-lite"/>
    </source>
</evidence>
<sequence length="279" mass="30737">MMTGVLSTIKPGSFPQLVADLMMNILFVILLCLDCPYNDNRDNSIAVLSTLQIIVIFIASMLMHASKLFSEDGYDAEVMGVLLIVSQAIIIVLFLAWAFYQKDNMSTSSNGMAIKSLKRSKKKKKKKEKKNDEKEGGGEVVEMAEIAQKRSQFMKTPSVSSSFSTNEDVWIEHKCEEGGRKGETYYHQPSTGKTVWERPGEGASIKILKGSKKKTKEKRNDEEEGGGGVVEMAEIGVDIGLGSRKSSMFEAENPMARKGGEQISGSFRQEGGERVNSGK</sequence>
<evidence type="ECO:0000256" key="2">
    <source>
        <dbReference type="SAM" id="Phobius"/>
    </source>
</evidence>
<reference evidence="5" key="1">
    <citation type="journal article" date="2023" name="Commun. Biol.">
        <title>Genome analysis of Parmales, the sister group of diatoms, reveals the evolutionary specialization of diatoms from phago-mixotrophs to photoautotrophs.</title>
        <authorList>
            <person name="Ban H."/>
            <person name="Sato S."/>
            <person name="Yoshikawa S."/>
            <person name="Yamada K."/>
            <person name="Nakamura Y."/>
            <person name="Ichinomiya M."/>
            <person name="Sato N."/>
            <person name="Blanc-Mathieu R."/>
            <person name="Endo H."/>
            <person name="Kuwata A."/>
            <person name="Ogata H."/>
        </authorList>
    </citation>
    <scope>NUCLEOTIDE SEQUENCE [LARGE SCALE GENOMIC DNA]</scope>
    <source>
        <strain evidence="5">NIES 3701</strain>
    </source>
</reference>
<keyword evidence="2" id="KW-0472">Membrane</keyword>
<comment type="caution">
    <text evidence="4">The sequence shown here is derived from an EMBL/GenBank/DDBJ whole genome shotgun (WGS) entry which is preliminary data.</text>
</comment>
<protein>
    <recommendedName>
        <fullName evidence="3">WW domain-containing protein</fullName>
    </recommendedName>
</protein>
<proteinExistence type="predicted"/>
<feature type="domain" description="WW" evidence="3">
    <location>
        <begin position="164"/>
        <end position="201"/>
    </location>
</feature>
<feature type="transmembrane region" description="Helical" evidence="2">
    <location>
        <begin position="45"/>
        <end position="66"/>
    </location>
</feature>
<feature type="region of interest" description="Disordered" evidence="1">
    <location>
        <begin position="210"/>
        <end position="229"/>
    </location>
</feature>
<dbReference type="PROSITE" id="PS50020">
    <property type="entry name" value="WW_DOMAIN_2"/>
    <property type="match status" value="1"/>
</dbReference>
<feature type="region of interest" description="Disordered" evidence="1">
    <location>
        <begin position="250"/>
        <end position="279"/>
    </location>
</feature>